<proteinExistence type="predicted"/>
<dbReference type="SUPFAM" id="SSF48403">
    <property type="entry name" value="Ankyrin repeat"/>
    <property type="match status" value="1"/>
</dbReference>
<keyword evidence="1" id="KW-0677">Repeat</keyword>
<dbReference type="SMART" id="SM00248">
    <property type="entry name" value="ANK"/>
    <property type="match status" value="4"/>
</dbReference>
<dbReference type="PROSITE" id="PS50297">
    <property type="entry name" value="ANK_REP_REGION"/>
    <property type="match status" value="4"/>
</dbReference>
<keyword evidence="6" id="KW-1185">Reference proteome</keyword>
<evidence type="ECO:0008006" key="7">
    <source>
        <dbReference type="Google" id="ProtNLM"/>
    </source>
</evidence>
<dbReference type="EMBL" id="JAQJAN010000007">
    <property type="protein sequence ID" value="KAJ5727031.1"/>
    <property type="molecule type" value="Genomic_DNA"/>
</dbReference>
<dbReference type="GO" id="GO:0000976">
    <property type="term" value="F:transcription cis-regulatory region binding"/>
    <property type="evidence" value="ECO:0007669"/>
    <property type="project" value="TreeGrafter"/>
</dbReference>
<sequence>MAMSSESRCVMITAPVLGENWANISDPVERRRAQNRIAQRGYRKRLRKMEEEAAQNKQNNNRTKASVEPVTRLPPSPPELKLPQPQIKKQGSLPAITTPPPSRPSSQPYALPHPHQSQTPRLPDLHRYTPQLDHVAYTGKPWTPSSMEEEVNQPIFHMKTPRSDPIYSTSHKLPQPFPSTEAGLLCSHPVPPVPAPLPTPRVSPETSDLPRNGDSSHGHTALHRAALYGHESVLTVLLQAGADPTLPDSTGLTPLHLAAQQGHARVVQLLLSHGPQHQDMVSQATSTGETSLHLAVQSQKPAVAQILLEHSARAANDQDWWGRTALHMACESNQQELVEMLVHAGAQLDIRDFEGQTLLHSACMAPGL</sequence>
<dbReference type="PANTHER" id="PTHR24193">
    <property type="entry name" value="ANKYRIN REPEAT PROTEIN"/>
    <property type="match status" value="1"/>
</dbReference>
<dbReference type="InterPro" id="IPR050663">
    <property type="entry name" value="Ankyrin-SOCS_Box"/>
</dbReference>
<evidence type="ECO:0000256" key="3">
    <source>
        <dbReference type="PROSITE-ProRule" id="PRU00023"/>
    </source>
</evidence>
<evidence type="ECO:0000256" key="1">
    <source>
        <dbReference type="ARBA" id="ARBA00022737"/>
    </source>
</evidence>
<dbReference type="PRINTS" id="PR01415">
    <property type="entry name" value="ANKYRIN"/>
</dbReference>
<feature type="repeat" description="ANK" evidence="3">
    <location>
        <begin position="321"/>
        <end position="353"/>
    </location>
</feature>
<dbReference type="InterPro" id="IPR036770">
    <property type="entry name" value="Ankyrin_rpt-contain_sf"/>
</dbReference>
<dbReference type="GO" id="GO:0005634">
    <property type="term" value="C:nucleus"/>
    <property type="evidence" value="ECO:0007669"/>
    <property type="project" value="TreeGrafter"/>
</dbReference>
<comment type="caution">
    <text evidence="5">The sequence shown here is derived from an EMBL/GenBank/DDBJ whole genome shotgun (WGS) entry which is preliminary data.</text>
</comment>
<dbReference type="AlphaFoldDB" id="A0AAD6MVZ9"/>
<gene>
    <name evidence="5" type="ORF">N7493_006058</name>
</gene>
<feature type="repeat" description="ANK" evidence="3">
    <location>
        <begin position="287"/>
        <end position="319"/>
    </location>
</feature>
<evidence type="ECO:0000256" key="2">
    <source>
        <dbReference type="ARBA" id="ARBA00023043"/>
    </source>
</evidence>
<name>A0AAD6MVZ9_9EURO</name>
<dbReference type="InterPro" id="IPR002110">
    <property type="entry name" value="Ankyrin_rpt"/>
</dbReference>
<dbReference type="GO" id="GO:0045944">
    <property type="term" value="P:positive regulation of transcription by RNA polymerase II"/>
    <property type="evidence" value="ECO:0007669"/>
    <property type="project" value="TreeGrafter"/>
</dbReference>
<dbReference type="Pfam" id="PF12796">
    <property type="entry name" value="Ank_2"/>
    <property type="match status" value="2"/>
</dbReference>
<keyword evidence="2 3" id="KW-0040">ANK repeat</keyword>
<evidence type="ECO:0000313" key="5">
    <source>
        <dbReference type="EMBL" id="KAJ5727031.1"/>
    </source>
</evidence>
<reference evidence="5" key="1">
    <citation type="journal article" date="2023" name="IMA Fungus">
        <title>Comparative genomic study of the Penicillium genus elucidates a diverse pangenome and 15 lateral gene transfer events.</title>
        <authorList>
            <person name="Petersen C."/>
            <person name="Sorensen T."/>
            <person name="Nielsen M.R."/>
            <person name="Sondergaard T.E."/>
            <person name="Sorensen J.L."/>
            <person name="Fitzpatrick D.A."/>
            <person name="Frisvad J.C."/>
            <person name="Nielsen K.L."/>
        </authorList>
    </citation>
    <scope>NUCLEOTIDE SEQUENCE</scope>
    <source>
        <strain evidence="5">IBT 17514</strain>
    </source>
</reference>
<protein>
    <recommendedName>
        <fullName evidence="7">BZIP domain-containing protein</fullName>
    </recommendedName>
</protein>
<evidence type="ECO:0000256" key="4">
    <source>
        <dbReference type="SAM" id="MobiDB-lite"/>
    </source>
</evidence>
<dbReference type="PANTHER" id="PTHR24193:SF121">
    <property type="entry name" value="ADA2A-CONTAINING COMPLEX COMPONENT 3, ISOFORM D"/>
    <property type="match status" value="1"/>
</dbReference>
<dbReference type="PROSITE" id="PS50088">
    <property type="entry name" value="ANK_REPEAT"/>
    <property type="match status" value="4"/>
</dbReference>
<evidence type="ECO:0000313" key="6">
    <source>
        <dbReference type="Proteomes" id="UP001215712"/>
    </source>
</evidence>
<accession>A0AAD6MVZ9</accession>
<reference evidence="5" key="2">
    <citation type="submission" date="2023-01" db="EMBL/GenBank/DDBJ databases">
        <authorList>
            <person name="Petersen C."/>
        </authorList>
    </citation>
    <scope>NUCLEOTIDE SEQUENCE</scope>
    <source>
        <strain evidence="5">IBT 17514</strain>
    </source>
</reference>
<feature type="repeat" description="ANK" evidence="3">
    <location>
        <begin position="250"/>
        <end position="274"/>
    </location>
</feature>
<organism evidence="5 6">
    <name type="scientific">Penicillium malachiteum</name>
    <dbReference type="NCBI Taxonomy" id="1324776"/>
    <lineage>
        <taxon>Eukaryota</taxon>
        <taxon>Fungi</taxon>
        <taxon>Dikarya</taxon>
        <taxon>Ascomycota</taxon>
        <taxon>Pezizomycotina</taxon>
        <taxon>Eurotiomycetes</taxon>
        <taxon>Eurotiomycetidae</taxon>
        <taxon>Eurotiales</taxon>
        <taxon>Aspergillaceae</taxon>
        <taxon>Penicillium</taxon>
    </lineage>
</organism>
<feature type="repeat" description="ANK" evidence="3">
    <location>
        <begin position="217"/>
        <end position="249"/>
    </location>
</feature>
<feature type="region of interest" description="Disordered" evidence="4">
    <location>
        <begin position="35"/>
        <end position="125"/>
    </location>
</feature>
<dbReference type="Gene3D" id="1.25.40.20">
    <property type="entry name" value="Ankyrin repeat-containing domain"/>
    <property type="match status" value="2"/>
</dbReference>
<dbReference type="CDD" id="cd14688">
    <property type="entry name" value="bZIP_YAP"/>
    <property type="match status" value="1"/>
</dbReference>
<feature type="region of interest" description="Disordered" evidence="4">
    <location>
        <begin position="198"/>
        <end position="219"/>
    </location>
</feature>
<dbReference type="Proteomes" id="UP001215712">
    <property type="component" value="Unassembled WGS sequence"/>
</dbReference>